<keyword evidence="2" id="KW-0614">Plasmid</keyword>
<dbReference type="GO" id="GO:0006749">
    <property type="term" value="P:glutathione metabolic process"/>
    <property type="evidence" value="ECO:0007669"/>
    <property type="project" value="TreeGrafter"/>
</dbReference>
<dbReference type="InterPro" id="IPR004045">
    <property type="entry name" value="Glutathione_S-Trfase_N"/>
</dbReference>
<dbReference type="GO" id="GO:0004364">
    <property type="term" value="F:glutathione transferase activity"/>
    <property type="evidence" value="ECO:0007669"/>
    <property type="project" value="UniProtKB-EC"/>
</dbReference>
<dbReference type="InterPro" id="IPR036282">
    <property type="entry name" value="Glutathione-S-Trfase_C_sf"/>
</dbReference>
<protein>
    <submittedName>
        <fullName evidence="2">Glutathione transferase</fullName>
        <ecNumber evidence="2">2.5.1.18</ecNumber>
    </submittedName>
</protein>
<dbReference type="InterPro" id="IPR034338">
    <property type="entry name" value="GST_4_C"/>
</dbReference>
<dbReference type="CDD" id="cd00570">
    <property type="entry name" value="GST_N_family"/>
    <property type="match status" value="1"/>
</dbReference>
<organism evidence="2 3">
    <name type="scientific">Cupriavidus basilensis</name>
    <dbReference type="NCBI Taxonomy" id="68895"/>
    <lineage>
        <taxon>Bacteria</taxon>
        <taxon>Pseudomonadati</taxon>
        <taxon>Pseudomonadota</taxon>
        <taxon>Betaproteobacteria</taxon>
        <taxon>Burkholderiales</taxon>
        <taxon>Burkholderiaceae</taxon>
        <taxon>Cupriavidus</taxon>
    </lineage>
</organism>
<sequence length="218" mass="24520">MSARLQLYVDANFVSPFAMPVFVALHEKGLPFDLCTIDLGRKAQHTPAYAAASLTSKVPTLVHGEFALSESSAITEYIDEVFAGTALYPRDPQQRARARQVQSWLRTDLMPLRRARTSDRLFCKTWAEPLDSEAEEAANKLFAIADRLVPAGAPQLFGEWSVADLELAIMLNRLILSGDPVPQRLVDYAGHQWQRPSVQRWINLKRPAPDPLPVYRHE</sequence>
<dbReference type="Gene3D" id="1.20.1050.10">
    <property type="match status" value="1"/>
</dbReference>
<evidence type="ECO:0000313" key="2">
    <source>
        <dbReference type="EMBL" id="QOT81558.1"/>
    </source>
</evidence>
<dbReference type="AlphaFoldDB" id="A0A643G0K5"/>
<dbReference type="SUPFAM" id="SSF47616">
    <property type="entry name" value="GST C-terminal domain-like"/>
    <property type="match status" value="1"/>
</dbReference>
<dbReference type="GeneID" id="98406501"/>
<dbReference type="Pfam" id="PF13409">
    <property type="entry name" value="GST_N_2"/>
    <property type="match status" value="1"/>
</dbReference>
<dbReference type="NCBIfam" id="NF011693">
    <property type="entry name" value="PRK15113.1"/>
    <property type="match status" value="1"/>
</dbReference>
<dbReference type="SFLD" id="SFLDS00019">
    <property type="entry name" value="Glutathione_Transferase_(cytos"/>
    <property type="match status" value="1"/>
</dbReference>
<geneLocation type="plasmid" evidence="2 3">
    <name>pRK1-1</name>
</geneLocation>
<dbReference type="Pfam" id="PF14834">
    <property type="entry name" value="GST_C_4"/>
    <property type="match status" value="1"/>
</dbReference>
<proteinExistence type="predicted"/>
<dbReference type="SUPFAM" id="SSF52833">
    <property type="entry name" value="Thioredoxin-like"/>
    <property type="match status" value="1"/>
</dbReference>
<dbReference type="GO" id="GO:0016034">
    <property type="term" value="F:maleylacetoacetate isomerase activity"/>
    <property type="evidence" value="ECO:0007669"/>
    <property type="project" value="TreeGrafter"/>
</dbReference>
<dbReference type="PANTHER" id="PTHR42673:SF21">
    <property type="entry name" value="GLUTATHIONE S-TRANSFERASE YFCF"/>
    <property type="match status" value="1"/>
</dbReference>
<dbReference type="PROSITE" id="PS50404">
    <property type="entry name" value="GST_NTER"/>
    <property type="match status" value="1"/>
</dbReference>
<dbReference type="CDD" id="cd03195">
    <property type="entry name" value="GST_C_4"/>
    <property type="match status" value="1"/>
</dbReference>
<evidence type="ECO:0000313" key="3">
    <source>
        <dbReference type="Proteomes" id="UP000397656"/>
    </source>
</evidence>
<keyword evidence="2" id="KW-0808">Transferase</keyword>
<dbReference type="PANTHER" id="PTHR42673">
    <property type="entry name" value="MALEYLACETOACETATE ISOMERASE"/>
    <property type="match status" value="1"/>
</dbReference>
<dbReference type="EMBL" id="CP062805">
    <property type="protein sequence ID" value="QOT81558.1"/>
    <property type="molecule type" value="Genomic_DNA"/>
</dbReference>
<dbReference type="RefSeq" id="WP_058697609.1">
    <property type="nucleotide sequence ID" value="NZ_CP062805.1"/>
</dbReference>
<dbReference type="Proteomes" id="UP000397656">
    <property type="component" value="Plasmid pRK1-1"/>
</dbReference>
<dbReference type="GO" id="GO:0006559">
    <property type="term" value="P:L-phenylalanine catabolic process"/>
    <property type="evidence" value="ECO:0007669"/>
    <property type="project" value="TreeGrafter"/>
</dbReference>
<dbReference type="Gene3D" id="3.40.30.10">
    <property type="entry name" value="Glutaredoxin"/>
    <property type="match status" value="1"/>
</dbReference>
<accession>A0A643G0K5</accession>
<gene>
    <name evidence="2" type="primary">yfcF</name>
    <name evidence="2" type="ORF">F7R26_036625</name>
</gene>
<evidence type="ECO:0000259" key="1">
    <source>
        <dbReference type="PROSITE" id="PS50404"/>
    </source>
</evidence>
<dbReference type="InterPro" id="IPR040079">
    <property type="entry name" value="Glutathione_S-Trfase"/>
</dbReference>
<dbReference type="EC" id="2.5.1.18" evidence="2"/>
<reference evidence="2 3" key="1">
    <citation type="submission" date="2020-10" db="EMBL/GenBank/DDBJ databases">
        <title>Complete genome sequence of Cupriavidus basilensis CCUG 49340T.</title>
        <authorList>
            <person name="Salva-Serra F."/>
            <person name="Donoso R.A."/>
            <person name="Cho K.H."/>
            <person name="Yoo J.A."/>
            <person name="Lee K."/>
            <person name="Yoon S.-H."/>
            <person name="Perez-Pantoja D."/>
            <person name="Moore E.R.B."/>
        </authorList>
    </citation>
    <scope>NUCLEOTIDE SEQUENCE [LARGE SCALE GENOMIC DNA]</scope>
    <source>
        <strain evidence="3">CCUG 49340</strain>
        <plasmid evidence="2 3">pRK1-1</plasmid>
    </source>
</reference>
<dbReference type="InterPro" id="IPR036249">
    <property type="entry name" value="Thioredoxin-like_sf"/>
</dbReference>
<feature type="domain" description="GST N-terminal" evidence="1">
    <location>
        <begin position="5"/>
        <end position="86"/>
    </location>
</feature>
<name>A0A643G0K5_9BURK</name>
<dbReference type="SFLD" id="SFLDG00358">
    <property type="entry name" value="Main_(cytGST)"/>
    <property type="match status" value="1"/>
</dbReference>